<proteinExistence type="predicted"/>
<feature type="region of interest" description="Disordered" evidence="1">
    <location>
        <begin position="94"/>
        <end position="116"/>
    </location>
</feature>
<reference evidence="2 3" key="1">
    <citation type="submission" date="2019-06" db="EMBL/GenBank/DDBJ databases">
        <title>Genome Sequence of the Brown Rot Fungal Pathogen Monilinia fructicola.</title>
        <authorList>
            <person name="De Miccolis Angelini R.M."/>
            <person name="Landi L."/>
            <person name="Abate D."/>
            <person name="Pollastro S."/>
            <person name="Romanazzi G."/>
            <person name="Faretra F."/>
        </authorList>
    </citation>
    <scope>NUCLEOTIDE SEQUENCE [LARGE SCALE GENOMIC DNA]</scope>
    <source>
        <strain evidence="2 3">Mfrc123</strain>
    </source>
</reference>
<gene>
    <name evidence="2" type="ORF">EYC84_010778</name>
</gene>
<dbReference type="Proteomes" id="UP000322873">
    <property type="component" value="Unassembled WGS sequence"/>
</dbReference>
<organism evidence="2 3">
    <name type="scientific">Monilinia fructicola</name>
    <name type="common">Brown rot fungus</name>
    <name type="synonym">Ciboria fructicola</name>
    <dbReference type="NCBI Taxonomy" id="38448"/>
    <lineage>
        <taxon>Eukaryota</taxon>
        <taxon>Fungi</taxon>
        <taxon>Dikarya</taxon>
        <taxon>Ascomycota</taxon>
        <taxon>Pezizomycotina</taxon>
        <taxon>Leotiomycetes</taxon>
        <taxon>Helotiales</taxon>
        <taxon>Sclerotiniaceae</taxon>
        <taxon>Monilinia</taxon>
    </lineage>
</organism>
<accession>A0A5M9J8Z6</accession>
<sequence length="249" mass="26899">MAETPNPITQTRNPHEMDTLGHAKTHAIAAMSGLAISARVGSLQDFVRPTYSSAHAGCSTHARTRSAHGSSCMKFPGAPSNDLRARDLGAASMSIQAHEGSRRRGGGSGSGAGMDRRGEMDVSGGVAVGGWVGGGSPSSFWFLSYHIIHCSLLSALCSPLPFLLIPISSSSPVPCHIYRIQYIQSHITLEIRVGSLFTPDSSIHPFIHYLQSSFIFRLSSFIVLPCRYLKSIHLKCDVLICFEIQFQQN</sequence>
<dbReference type="EMBL" id="VICG01000014">
    <property type="protein sequence ID" value="KAA8565010.1"/>
    <property type="molecule type" value="Genomic_DNA"/>
</dbReference>
<evidence type="ECO:0000313" key="2">
    <source>
        <dbReference type="EMBL" id="KAA8565010.1"/>
    </source>
</evidence>
<keyword evidence="3" id="KW-1185">Reference proteome</keyword>
<dbReference type="AlphaFoldDB" id="A0A5M9J8Z6"/>
<protein>
    <submittedName>
        <fullName evidence="2">Uncharacterized protein</fullName>
    </submittedName>
</protein>
<evidence type="ECO:0000256" key="1">
    <source>
        <dbReference type="SAM" id="MobiDB-lite"/>
    </source>
</evidence>
<name>A0A5M9J8Z6_MONFR</name>
<comment type="caution">
    <text evidence="2">The sequence shown here is derived from an EMBL/GenBank/DDBJ whole genome shotgun (WGS) entry which is preliminary data.</text>
</comment>
<evidence type="ECO:0000313" key="3">
    <source>
        <dbReference type="Proteomes" id="UP000322873"/>
    </source>
</evidence>